<evidence type="ECO:0000313" key="1">
    <source>
        <dbReference type="EMBL" id="TCO69262.1"/>
    </source>
</evidence>
<keyword evidence="2" id="KW-1185">Reference proteome</keyword>
<accession>A0A4R2KAP9</accession>
<dbReference type="AlphaFoldDB" id="A0A4R2KAP9"/>
<comment type="caution">
    <text evidence="1">The sequence shown here is derived from an EMBL/GenBank/DDBJ whole genome shotgun (WGS) entry which is preliminary data.</text>
</comment>
<dbReference type="OrthoDB" id="2449942at2"/>
<organism evidence="1 2">
    <name type="scientific">Marinisporobacter balticus</name>
    <dbReference type="NCBI Taxonomy" id="2018667"/>
    <lineage>
        <taxon>Bacteria</taxon>
        <taxon>Bacillati</taxon>
        <taxon>Bacillota</taxon>
        <taxon>Clostridia</taxon>
        <taxon>Peptostreptococcales</taxon>
        <taxon>Thermotaleaceae</taxon>
        <taxon>Marinisporobacter</taxon>
    </lineage>
</organism>
<dbReference type="Proteomes" id="UP000294919">
    <property type="component" value="Unassembled WGS sequence"/>
</dbReference>
<dbReference type="EMBL" id="SLWV01000033">
    <property type="protein sequence ID" value="TCO69262.1"/>
    <property type="molecule type" value="Genomic_DNA"/>
</dbReference>
<name>A0A4R2KAP9_9FIRM</name>
<protein>
    <submittedName>
        <fullName evidence="1">Uncharacterized protein</fullName>
    </submittedName>
</protein>
<sequence>MFSSTKNSLNLIRAASFIHKYLRNRSLDLFRKYELRYMPWVEMNDDLLSDENIPDIESTVFISMLLDALIPLQREVILRKFIYGFSDAEIAGRKDNRTGRKEWYMGKSTGAGLKTP</sequence>
<proteinExistence type="predicted"/>
<reference evidence="1 2" key="1">
    <citation type="submission" date="2019-03" db="EMBL/GenBank/DDBJ databases">
        <title>Genomic Encyclopedia of Type Strains, Phase IV (KMG-IV): sequencing the most valuable type-strain genomes for metagenomic binning, comparative biology and taxonomic classification.</title>
        <authorList>
            <person name="Goeker M."/>
        </authorList>
    </citation>
    <scope>NUCLEOTIDE SEQUENCE [LARGE SCALE GENOMIC DNA]</scope>
    <source>
        <strain evidence="1 2">DSM 102940</strain>
    </source>
</reference>
<gene>
    <name evidence="1" type="ORF">EV214_13339</name>
</gene>
<evidence type="ECO:0000313" key="2">
    <source>
        <dbReference type="Proteomes" id="UP000294919"/>
    </source>
</evidence>